<sequence>MWEGNYFPGTGDVRDIRYGKGRYYSLNVPLDDGNDDESYQSLFKPIMGKVMEAFRPGTVVLQCGADSLFGDRLGCFNPSIKEHSQCIRYMRSFNVLLLLLGGCGYTIRNMARCWVLGFWGLGLGVSGLVFRVSSFGFRVQGSGFRVQG</sequence>
<organism evidence="1 2">
    <name type="scientific">Bauhinia variegata</name>
    <name type="common">Purple orchid tree</name>
    <name type="synonym">Phanera variegata</name>
    <dbReference type="NCBI Taxonomy" id="167791"/>
    <lineage>
        <taxon>Eukaryota</taxon>
        <taxon>Viridiplantae</taxon>
        <taxon>Streptophyta</taxon>
        <taxon>Embryophyta</taxon>
        <taxon>Tracheophyta</taxon>
        <taxon>Spermatophyta</taxon>
        <taxon>Magnoliopsida</taxon>
        <taxon>eudicotyledons</taxon>
        <taxon>Gunneridae</taxon>
        <taxon>Pentapetalae</taxon>
        <taxon>rosids</taxon>
        <taxon>fabids</taxon>
        <taxon>Fabales</taxon>
        <taxon>Fabaceae</taxon>
        <taxon>Cercidoideae</taxon>
        <taxon>Cercideae</taxon>
        <taxon>Bauhiniinae</taxon>
        <taxon>Bauhinia</taxon>
    </lineage>
</organism>
<proteinExistence type="predicted"/>
<protein>
    <submittedName>
        <fullName evidence="1">Uncharacterized protein</fullName>
    </submittedName>
</protein>
<name>A0ACB9N1F6_BAUVA</name>
<evidence type="ECO:0000313" key="2">
    <source>
        <dbReference type="Proteomes" id="UP000828941"/>
    </source>
</evidence>
<evidence type="ECO:0000313" key="1">
    <source>
        <dbReference type="EMBL" id="KAI4329469.1"/>
    </source>
</evidence>
<comment type="caution">
    <text evidence="1">The sequence shown here is derived from an EMBL/GenBank/DDBJ whole genome shotgun (WGS) entry which is preliminary data.</text>
</comment>
<accession>A0ACB9N1F6</accession>
<gene>
    <name evidence="1" type="ORF">L6164_021728</name>
</gene>
<dbReference type="Proteomes" id="UP000828941">
    <property type="component" value="Chromosome 8"/>
</dbReference>
<keyword evidence="2" id="KW-1185">Reference proteome</keyword>
<dbReference type="EMBL" id="CM039433">
    <property type="protein sequence ID" value="KAI4329469.1"/>
    <property type="molecule type" value="Genomic_DNA"/>
</dbReference>
<reference evidence="1 2" key="1">
    <citation type="journal article" date="2022" name="DNA Res.">
        <title>Chromosomal-level genome assembly of the orchid tree Bauhinia variegata (Leguminosae; Cercidoideae) supports the allotetraploid origin hypothesis of Bauhinia.</title>
        <authorList>
            <person name="Zhong Y."/>
            <person name="Chen Y."/>
            <person name="Zheng D."/>
            <person name="Pang J."/>
            <person name="Liu Y."/>
            <person name="Luo S."/>
            <person name="Meng S."/>
            <person name="Qian L."/>
            <person name="Wei D."/>
            <person name="Dai S."/>
            <person name="Zhou R."/>
        </authorList>
    </citation>
    <scope>NUCLEOTIDE SEQUENCE [LARGE SCALE GENOMIC DNA]</scope>
    <source>
        <strain evidence="1">BV-YZ2020</strain>
    </source>
</reference>